<dbReference type="RefSeq" id="WP_132377921.1">
    <property type="nucleotide sequence ID" value="NZ_SLZZ01000001.1"/>
</dbReference>
<feature type="transmembrane region" description="Helical" evidence="3">
    <location>
        <begin position="1475"/>
        <end position="1494"/>
    </location>
</feature>
<comment type="caution">
    <text evidence="4">The sequence shown here is derived from an EMBL/GenBank/DDBJ whole genome shotgun (WGS) entry which is preliminary data.</text>
</comment>
<dbReference type="Pfam" id="PF09479">
    <property type="entry name" value="Flg_new"/>
    <property type="match status" value="12"/>
</dbReference>
<gene>
    <name evidence="4" type="ORF">EDD59_101170</name>
</gene>
<proteinExistence type="predicted"/>
<keyword evidence="3" id="KW-1133">Transmembrane helix</keyword>
<dbReference type="Proteomes" id="UP000295726">
    <property type="component" value="Unassembled WGS sequence"/>
</dbReference>
<evidence type="ECO:0000256" key="1">
    <source>
        <dbReference type="ARBA" id="ARBA00004196"/>
    </source>
</evidence>
<sequence length="1498" mass="165750">MKIKTEKNKILRICSVLLTILVFALSGKAITVRAEGIYIQEDAEDEKFDREAVKEAEEIQELLKSGSTSQGAEAMGKEAVVEQKYAAPAEYMKERLQGMADGTVNANNVLLENKINALRAETTDNTLNVENGDIVLEQSGDYNVIGQTKAHNITIESGVECKIILSDLGIDLSHLDDKASKSPIYIKKGATVELVLSGEADKTGVLLLGSPFVSGITLEDGATLRIRGKGSILVYGGGGAYAVGNGNVGGGSLWVGEEADFQAYSNRTEGAINVKVSSTADTKKILQGTLAAAPADSTIIKAENRDDRAEQYVIKLPAGYLSFAASTTTAGGDYVSYIAATEAADVEDSILLANALNRDLHSYNLTGAGNTLASLTALKSQKITYTVTFDANGGRFPDGQSKRLLKNVGYGTTISPLAEQPKRNNHDLLGWHRTKDSFEENDQWEFEGESDSNTVVRDGMLLYASWRPIICTVKYYNDGQSLGNEIKKKFGDTVSDVKEDEKPPSLVRKGFTLVGWLAEDGSDWIFGDDGTKITKETTVLKANWLADCQVTFNANAGTDTVTGMPSDNPMTVPATRPIAITAKPQRLEYTFIGWYRDAKCTKPWDMNSDKVTGNITLYAGWGANNTTVSYHVSADGTESVSPLINTVAFGEKIPEPAAKRDARTTLPTEYAVEGWYTDAKLTNKWDFSEGLKDSNGSFDLYVKWRQVTCWATFRPNSADAVPQEEQSLWVDNGGTLRDTYGDDLDNMLAGMFTRTGYEVESWVTDRGKVWDMSEDSLTEDIILKALWQPEVYKINFDTSQEGCPALSSSESSKEVAYGKTLSQPNYPADGQNWLGHTFQGWYTEEDGKGEKWSFAGAGAADTVKGNMTLYAYWTQDEYTINFQTYAEDENPIGPYTGVHYGDLLAKPDDPVRERYQFLGWYKDEERTELWDFAADQVTGDMTLYAGWQGEPVDVVLNVKYEPENEDSGKIVQVDLEEVRFGDFLTREQVEDQETEATKKRPGYTLNGWYTDELYQDEGLWDFALNRVEPPKNEPLNLYAYWTWDEYTAQFITYDGDSSVPPQTGLRYGNLLAKPSPDPVREHYTFGAWHTVQNPEDDTTVWNFTKSKVTGDMSLYAAWTPDIYTLSFETNGGSVLEPVKVTYGTYVSSESLKTTKEGYVLAGWYRDPELTQPFAPASEYVDRAMTIYAKWELKKYTVRYHYRDSLDSAEEEVETYKEAYKVGDYLAKPNKTVPHKTLSPWYQDDTYQDKWVFKRDQVRGDTDLYAYWSDTQYTVHFETYDGTEMKDLEMIWGEQPEQPEDPARTGYTFTGWYKDAKWEEPWDFSEDFVNGNTTIYSGWEANMYTVSFDTAGGSEAAESQTLAYGSLITEPAAPTRDGYTFEGWAGPDGNPWNFSKDTLKEDTVLTAQWSENISGDGNNENTSGGTSGTGTPGSGTQSSGTPGSGATGSGTDTSAQALKSAAGDLKEILTGDKAPLTYSIAGIILAAAGILGALYKKIR</sequence>
<keyword evidence="5" id="KW-1185">Reference proteome</keyword>
<evidence type="ECO:0000256" key="2">
    <source>
        <dbReference type="SAM" id="MobiDB-lite"/>
    </source>
</evidence>
<keyword evidence="3" id="KW-0472">Membrane</keyword>
<organism evidence="4 5">
    <name type="scientific">Muricomes intestini</name>
    <dbReference type="NCBI Taxonomy" id="1796634"/>
    <lineage>
        <taxon>Bacteria</taxon>
        <taxon>Bacillati</taxon>
        <taxon>Bacillota</taxon>
        <taxon>Clostridia</taxon>
        <taxon>Lachnospirales</taxon>
        <taxon>Lachnospiraceae</taxon>
        <taxon>Muricomes</taxon>
    </lineage>
</organism>
<evidence type="ECO:0000313" key="4">
    <source>
        <dbReference type="EMBL" id="TCS82761.1"/>
    </source>
</evidence>
<evidence type="ECO:0000256" key="3">
    <source>
        <dbReference type="SAM" id="Phobius"/>
    </source>
</evidence>
<name>A0A4R3KHP2_9FIRM</name>
<accession>A0A4R3KHP2</accession>
<dbReference type="GO" id="GO:0030313">
    <property type="term" value="C:cell envelope"/>
    <property type="evidence" value="ECO:0007669"/>
    <property type="project" value="UniProtKB-SubCell"/>
</dbReference>
<comment type="subcellular location">
    <subcellularLocation>
        <location evidence="1">Cell envelope</location>
    </subcellularLocation>
</comment>
<keyword evidence="3" id="KW-0812">Transmembrane</keyword>
<feature type="region of interest" description="Disordered" evidence="2">
    <location>
        <begin position="1410"/>
        <end position="1453"/>
    </location>
</feature>
<dbReference type="Gene3D" id="2.60.40.4270">
    <property type="entry name" value="Listeria-Bacteroides repeat domain"/>
    <property type="match status" value="10"/>
</dbReference>
<dbReference type="OrthoDB" id="1999899at2"/>
<dbReference type="EMBL" id="SLZZ01000001">
    <property type="protein sequence ID" value="TCS82761.1"/>
    <property type="molecule type" value="Genomic_DNA"/>
</dbReference>
<dbReference type="InterPro" id="IPR042229">
    <property type="entry name" value="Listeria/Bacterioides_rpt_sf"/>
</dbReference>
<dbReference type="InterPro" id="IPR013378">
    <property type="entry name" value="InlB-like_B-rpt"/>
</dbReference>
<protein>
    <submittedName>
        <fullName evidence="4">Putative repeat protein (TIGR02543 family)</fullName>
    </submittedName>
</protein>
<dbReference type="NCBIfam" id="TIGR02543">
    <property type="entry name" value="List_Bact_rpt"/>
    <property type="match status" value="4"/>
</dbReference>
<evidence type="ECO:0000313" key="5">
    <source>
        <dbReference type="Proteomes" id="UP000295726"/>
    </source>
</evidence>
<feature type="compositionally biased region" description="Low complexity" evidence="2">
    <location>
        <begin position="1413"/>
        <end position="1423"/>
    </location>
</feature>
<reference evidence="4 5" key="1">
    <citation type="submission" date="2019-03" db="EMBL/GenBank/DDBJ databases">
        <title>Genomic Encyclopedia of Type Strains, Phase IV (KMG-IV): sequencing the most valuable type-strain genomes for metagenomic binning, comparative biology and taxonomic classification.</title>
        <authorList>
            <person name="Goeker M."/>
        </authorList>
    </citation>
    <scope>NUCLEOTIDE SEQUENCE [LARGE SCALE GENOMIC DNA]</scope>
    <source>
        <strain evidence="4 5">DSM 29489</strain>
    </source>
</reference>